<dbReference type="RefSeq" id="WP_344138839.1">
    <property type="nucleotide sequence ID" value="NZ_BAAALT010000261.1"/>
</dbReference>
<evidence type="ECO:0000313" key="1">
    <source>
        <dbReference type="EMBL" id="GAA1830233.1"/>
    </source>
</evidence>
<dbReference type="Proteomes" id="UP001500218">
    <property type="component" value="Unassembled WGS sequence"/>
</dbReference>
<name>A0ABN2ML95_9ACTN</name>
<organism evidence="1 2">
    <name type="scientific">Luedemannella flava</name>
    <dbReference type="NCBI Taxonomy" id="349316"/>
    <lineage>
        <taxon>Bacteria</taxon>
        <taxon>Bacillati</taxon>
        <taxon>Actinomycetota</taxon>
        <taxon>Actinomycetes</taxon>
        <taxon>Micromonosporales</taxon>
        <taxon>Micromonosporaceae</taxon>
        <taxon>Luedemannella</taxon>
    </lineage>
</organism>
<keyword evidence="2" id="KW-1185">Reference proteome</keyword>
<gene>
    <name evidence="1" type="ORF">GCM10009682_56270</name>
</gene>
<comment type="caution">
    <text evidence="1">The sequence shown here is derived from an EMBL/GenBank/DDBJ whole genome shotgun (WGS) entry which is preliminary data.</text>
</comment>
<sequence>MAHADVVHELLVRYLDAWTARVLHSPRSVAYTQVSASAYDAAGAALAAARVFAEFADRARGRTLALDVACPDEATAERVRGAVAAESGIAPGVVRLTVTAGPSPVLMESASVFAYLDHHGEEPPTAATLGTLAGRRGLEVLVRGPAVALDAWPWRAAVELVARDASAETVSFAAGDERALAVFKDELWALDEYAGIRYRDPGDAEGTLLDISLRPALGPLRRAVCGHLGGGARTLAQLRAWALTGTIYRADDVTRAVTELHHSGAVLRQPVGGRLTAATMLSLA</sequence>
<reference evidence="2" key="1">
    <citation type="journal article" date="2019" name="Int. J. Syst. Evol. Microbiol.">
        <title>The Global Catalogue of Microorganisms (GCM) 10K type strain sequencing project: providing services to taxonomists for standard genome sequencing and annotation.</title>
        <authorList>
            <consortium name="The Broad Institute Genomics Platform"/>
            <consortium name="The Broad Institute Genome Sequencing Center for Infectious Disease"/>
            <person name="Wu L."/>
            <person name="Ma J."/>
        </authorList>
    </citation>
    <scope>NUCLEOTIDE SEQUENCE [LARGE SCALE GENOMIC DNA]</scope>
    <source>
        <strain evidence="2">JCM 13250</strain>
    </source>
</reference>
<evidence type="ECO:0000313" key="2">
    <source>
        <dbReference type="Proteomes" id="UP001500218"/>
    </source>
</evidence>
<accession>A0ABN2ML95</accession>
<dbReference type="EMBL" id="BAAALT010000261">
    <property type="protein sequence ID" value="GAA1830233.1"/>
    <property type="molecule type" value="Genomic_DNA"/>
</dbReference>
<proteinExistence type="predicted"/>
<protein>
    <submittedName>
        <fullName evidence="1">Uncharacterized protein</fullName>
    </submittedName>
</protein>